<organism evidence="7 8">
    <name type="scientific">Acrobeloides nanus</name>
    <dbReference type="NCBI Taxonomy" id="290746"/>
    <lineage>
        <taxon>Eukaryota</taxon>
        <taxon>Metazoa</taxon>
        <taxon>Ecdysozoa</taxon>
        <taxon>Nematoda</taxon>
        <taxon>Chromadorea</taxon>
        <taxon>Rhabditida</taxon>
        <taxon>Tylenchina</taxon>
        <taxon>Cephalobomorpha</taxon>
        <taxon>Cephaloboidea</taxon>
        <taxon>Cephalobidae</taxon>
        <taxon>Acrobeloides</taxon>
    </lineage>
</organism>
<evidence type="ECO:0000256" key="5">
    <source>
        <dbReference type="SAM" id="Phobius"/>
    </source>
</evidence>
<accession>A0A914EG77</accession>
<keyword evidence="4 5" id="KW-0472">Membrane</keyword>
<dbReference type="PROSITE" id="PS50262">
    <property type="entry name" value="G_PROTEIN_RECEP_F1_2"/>
    <property type="match status" value="1"/>
</dbReference>
<evidence type="ECO:0000259" key="6">
    <source>
        <dbReference type="PROSITE" id="PS50262"/>
    </source>
</evidence>
<feature type="transmembrane region" description="Helical" evidence="5">
    <location>
        <begin position="12"/>
        <end position="41"/>
    </location>
</feature>
<dbReference type="InterPro" id="IPR017452">
    <property type="entry name" value="GPCR_Rhodpsn_7TM"/>
</dbReference>
<dbReference type="GO" id="GO:0016020">
    <property type="term" value="C:membrane"/>
    <property type="evidence" value="ECO:0007669"/>
    <property type="project" value="UniProtKB-SubCell"/>
</dbReference>
<feature type="domain" description="G-protein coupled receptors family 1 profile" evidence="6">
    <location>
        <begin position="1"/>
        <end position="86"/>
    </location>
</feature>
<proteinExistence type="predicted"/>
<protein>
    <submittedName>
        <fullName evidence="8">G-protein coupled receptors family 1 profile domain-containing protein</fullName>
    </submittedName>
</protein>
<keyword evidence="7" id="KW-1185">Reference proteome</keyword>
<dbReference type="Proteomes" id="UP000887540">
    <property type="component" value="Unplaced"/>
</dbReference>
<reference evidence="8" key="1">
    <citation type="submission" date="2022-11" db="UniProtKB">
        <authorList>
            <consortium name="WormBaseParasite"/>
        </authorList>
    </citation>
    <scope>IDENTIFICATION</scope>
</reference>
<evidence type="ECO:0000256" key="4">
    <source>
        <dbReference type="ARBA" id="ARBA00023136"/>
    </source>
</evidence>
<keyword evidence="3 5" id="KW-1133">Transmembrane helix</keyword>
<evidence type="ECO:0000313" key="8">
    <source>
        <dbReference type="WBParaSite" id="ACRNAN_scaffold754.g23221.t1"/>
    </source>
</evidence>
<feature type="transmembrane region" description="Helical" evidence="5">
    <location>
        <begin position="53"/>
        <end position="75"/>
    </location>
</feature>
<evidence type="ECO:0000256" key="2">
    <source>
        <dbReference type="ARBA" id="ARBA00022692"/>
    </source>
</evidence>
<comment type="subcellular location">
    <subcellularLocation>
        <location evidence="1">Membrane</location>
    </subcellularLocation>
</comment>
<evidence type="ECO:0000256" key="3">
    <source>
        <dbReference type="ARBA" id="ARBA00022989"/>
    </source>
</evidence>
<dbReference type="SUPFAM" id="SSF81321">
    <property type="entry name" value="Family A G protein-coupled receptor-like"/>
    <property type="match status" value="1"/>
</dbReference>
<keyword evidence="2 5" id="KW-0812">Transmembrane</keyword>
<dbReference type="Pfam" id="PF10320">
    <property type="entry name" value="7TM_GPCR_Srsx"/>
    <property type="match status" value="1"/>
</dbReference>
<sequence>MLTLAFRSLHHTCNALIAIASFFDIIVELHAPLGLFFASFYFNSLFMSVRLCWYINIMAEFSLNSSLILALMIGIDRMLSIVAPMA</sequence>
<dbReference type="AlphaFoldDB" id="A0A914EG77"/>
<evidence type="ECO:0000256" key="1">
    <source>
        <dbReference type="ARBA" id="ARBA00004370"/>
    </source>
</evidence>
<evidence type="ECO:0000313" key="7">
    <source>
        <dbReference type="Proteomes" id="UP000887540"/>
    </source>
</evidence>
<dbReference type="Gene3D" id="1.20.1070.10">
    <property type="entry name" value="Rhodopsin 7-helix transmembrane proteins"/>
    <property type="match status" value="1"/>
</dbReference>
<dbReference type="WBParaSite" id="ACRNAN_scaffold754.g23221.t1">
    <property type="protein sequence ID" value="ACRNAN_scaffold754.g23221.t1"/>
    <property type="gene ID" value="ACRNAN_scaffold754.g23221"/>
</dbReference>
<dbReference type="InterPro" id="IPR019424">
    <property type="entry name" value="7TM_GPCR_Srsx"/>
</dbReference>
<name>A0A914EG77_9BILA</name>